<evidence type="ECO:0000313" key="1">
    <source>
        <dbReference type="EMBL" id="KAF6741601.1"/>
    </source>
</evidence>
<proteinExistence type="predicted"/>
<name>A0A8H6H9B2_9AGAR</name>
<dbReference type="EMBL" id="JACGCI010000232">
    <property type="protein sequence ID" value="KAF6741601.1"/>
    <property type="molecule type" value="Genomic_DNA"/>
</dbReference>
<protein>
    <submittedName>
        <fullName evidence="1">Uncharacterized protein</fullName>
    </submittedName>
</protein>
<gene>
    <name evidence="1" type="ORF">DFP72DRAFT_980642</name>
</gene>
<keyword evidence="2" id="KW-1185">Reference proteome</keyword>
<accession>A0A8H6H9B2</accession>
<evidence type="ECO:0000313" key="2">
    <source>
        <dbReference type="Proteomes" id="UP000521943"/>
    </source>
</evidence>
<dbReference type="Proteomes" id="UP000521943">
    <property type="component" value="Unassembled WGS sequence"/>
</dbReference>
<organism evidence="1 2">
    <name type="scientific">Ephemerocybe angulata</name>
    <dbReference type="NCBI Taxonomy" id="980116"/>
    <lineage>
        <taxon>Eukaryota</taxon>
        <taxon>Fungi</taxon>
        <taxon>Dikarya</taxon>
        <taxon>Basidiomycota</taxon>
        <taxon>Agaricomycotina</taxon>
        <taxon>Agaricomycetes</taxon>
        <taxon>Agaricomycetidae</taxon>
        <taxon>Agaricales</taxon>
        <taxon>Agaricineae</taxon>
        <taxon>Psathyrellaceae</taxon>
        <taxon>Ephemerocybe</taxon>
    </lineage>
</organism>
<sequence length="118" mass="13408">MTSGGETRRQHDGRWGDRLLTTVFIPPLCLTVLAPSSQRATRSPLCSPPLRITDLSVCFHLVCPSSFSSSFLSSSHSYSPNATEEIWQSRVQERSRPPNLSYGFSCRPRFLRFCPRFR</sequence>
<reference evidence="1 2" key="1">
    <citation type="submission" date="2020-07" db="EMBL/GenBank/DDBJ databases">
        <title>Comparative genomics of pyrophilous fungi reveals a link between fire events and developmental genes.</title>
        <authorList>
            <consortium name="DOE Joint Genome Institute"/>
            <person name="Steindorff A.S."/>
            <person name="Carver A."/>
            <person name="Calhoun S."/>
            <person name="Stillman K."/>
            <person name="Liu H."/>
            <person name="Lipzen A."/>
            <person name="Pangilinan J."/>
            <person name="Labutti K."/>
            <person name="Bruns T.D."/>
            <person name="Grigoriev I.V."/>
        </authorList>
    </citation>
    <scope>NUCLEOTIDE SEQUENCE [LARGE SCALE GENOMIC DNA]</scope>
    <source>
        <strain evidence="1 2">CBS 144469</strain>
    </source>
</reference>
<dbReference type="AlphaFoldDB" id="A0A8H6H9B2"/>
<comment type="caution">
    <text evidence="1">The sequence shown here is derived from an EMBL/GenBank/DDBJ whole genome shotgun (WGS) entry which is preliminary data.</text>
</comment>